<gene>
    <name evidence="2" type="ORF">GCM10009827_091580</name>
</gene>
<accession>A0ABP4N9B1</accession>
<sequence>MTGDPGSGAAVAGGAHTDSANSAPAAAIATVRRLMSGVLLRQRVPALAGAGVPDRRRTFDTL</sequence>
<evidence type="ECO:0000313" key="2">
    <source>
        <dbReference type="EMBL" id="GAA1556379.1"/>
    </source>
</evidence>
<reference evidence="3" key="1">
    <citation type="journal article" date="2019" name="Int. J. Syst. Evol. Microbiol.">
        <title>The Global Catalogue of Microorganisms (GCM) 10K type strain sequencing project: providing services to taxonomists for standard genome sequencing and annotation.</title>
        <authorList>
            <consortium name="The Broad Institute Genomics Platform"/>
            <consortium name="The Broad Institute Genome Sequencing Center for Infectious Disease"/>
            <person name="Wu L."/>
            <person name="Ma J."/>
        </authorList>
    </citation>
    <scope>NUCLEOTIDE SEQUENCE [LARGE SCALE GENOMIC DNA]</scope>
    <source>
        <strain evidence="3">JCM 15933</strain>
    </source>
</reference>
<evidence type="ECO:0000256" key="1">
    <source>
        <dbReference type="SAM" id="MobiDB-lite"/>
    </source>
</evidence>
<evidence type="ECO:0000313" key="3">
    <source>
        <dbReference type="Proteomes" id="UP001501470"/>
    </source>
</evidence>
<organism evidence="2 3">
    <name type="scientific">Dactylosporangium maewongense</name>
    <dbReference type="NCBI Taxonomy" id="634393"/>
    <lineage>
        <taxon>Bacteria</taxon>
        <taxon>Bacillati</taxon>
        <taxon>Actinomycetota</taxon>
        <taxon>Actinomycetes</taxon>
        <taxon>Micromonosporales</taxon>
        <taxon>Micromonosporaceae</taxon>
        <taxon>Dactylosporangium</taxon>
    </lineage>
</organism>
<feature type="region of interest" description="Disordered" evidence="1">
    <location>
        <begin position="1"/>
        <end position="23"/>
    </location>
</feature>
<dbReference type="EMBL" id="BAAAQD010000025">
    <property type="protein sequence ID" value="GAA1556379.1"/>
    <property type="molecule type" value="Genomic_DNA"/>
</dbReference>
<dbReference type="Proteomes" id="UP001501470">
    <property type="component" value="Unassembled WGS sequence"/>
</dbReference>
<protein>
    <submittedName>
        <fullName evidence="2">Uncharacterized protein</fullName>
    </submittedName>
</protein>
<comment type="caution">
    <text evidence="2">The sequence shown here is derived from an EMBL/GenBank/DDBJ whole genome shotgun (WGS) entry which is preliminary data.</text>
</comment>
<keyword evidence="3" id="KW-1185">Reference proteome</keyword>
<name>A0ABP4N9B1_9ACTN</name>
<proteinExistence type="predicted"/>